<reference evidence="2 3" key="1">
    <citation type="submission" date="2022-03" db="EMBL/GenBank/DDBJ databases">
        <title>Hymenobactersp. isolated from the air.</title>
        <authorList>
            <person name="Won M."/>
            <person name="Kwon S.-W."/>
        </authorList>
    </citation>
    <scope>NUCLEOTIDE SEQUENCE [LARGE SCALE GENOMIC DNA]</scope>
    <source>
        <strain evidence="2 3">KACC 21982</strain>
    </source>
</reference>
<dbReference type="EMBL" id="CP094669">
    <property type="protein sequence ID" value="UOG74237.1"/>
    <property type="molecule type" value="Genomic_DNA"/>
</dbReference>
<sequence length="173" mass="19753">MLRDDLIFLRALEAEDLEFLYVLENDSALWQVSDSATPVSRYTLRKYLENSTADFEEVRQLRLVICALPDGRAVGTVDLFDYVPRHQRAGVGIAVLPHERKNGFARAALKILISYARQTLGLHQLFCTIGANNSASQKLFQQAGFQFVGVRKDWVRMADEWQNVVEYQCLLDI</sequence>
<evidence type="ECO:0000313" key="2">
    <source>
        <dbReference type="EMBL" id="UOG74237.1"/>
    </source>
</evidence>
<evidence type="ECO:0000259" key="1">
    <source>
        <dbReference type="PROSITE" id="PS51186"/>
    </source>
</evidence>
<dbReference type="RefSeq" id="WP_243797526.1">
    <property type="nucleotide sequence ID" value="NZ_CP094669.1"/>
</dbReference>
<dbReference type="InterPro" id="IPR000182">
    <property type="entry name" value="GNAT_dom"/>
</dbReference>
<protein>
    <submittedName>
        <fullName evidence="2">GNAT family N-acetyltransferase</fullName>
    </submittedName>
</protein>
<accession>A0ABY4CW22</accession>
<dbReference type="InterPro" id="IPR016181">
    <property type="entry name" value="Acyl_CoA_acyltransferase"/>
</dbReference>
<dbReference type="PROSITE" id="PS51186">
    <property type="entry name" value="GNAT"/>
    <property type="match status" value="1"/>
</dbReference>
<keyword evidence="3" id="KW-1185">Reference proteome</keyword>
<dbReference type="CDD" id="cd04301">
    <property type="entry name" value="NAT_SF"/>
    <property type="match status" value="1"/>
</dbReference>
<evidence type="ECO:0000313" key="3">
    <source>
        <dbReference type="Proteomes" id="UP000831113"/>
    </source>
</evidence>
<dbReference type="Proteomes" id="UP000831113">
    <property type="component" value="Chromosome"/>
</dbReference>
<dbReference type="SUPFAM" id="SSF55729">
    <property type="entry name" value="Acyl-CoA N-acyltransferases (Nat)"/>
    <property type="match status" value="1"/>
</dbReference>
<feature type="domain" description="N-acetyltransferase" evidence="1">
    <location>
        <begin position="7"/>
        <end position="172"/>
    </location>
</feature>
<dbReference type="PANTHER" id="PTHR43415">
    <property type="entry name" value="SPERMIDINE N(1)-ACETYLTRANSFERASE"/>
    <property type="match status" value="1"/>
</dbReference>
<organism evidence="2 3">
    <name type="scientific">Hymenobacter tibetensis</name>
    <dbReference type="NCBI Taxonomy" id="497967"/>
    <lineage>
        <taxon>Bacteria</taxon>
        <taxon>Pseudomonadati</taxon>
        <taxon>Bacteroidota</taxon>
        <taxon>Cytophagia</taxon>
        <taxon>Cytophagales</taxon>
        <taxon>Hymenobacteraceae</taxon>
        <taxon>Hymenobacter</taxon>
    </lineage>
</organism>
<dbReference type="Gene3D" id="3.40.630.30">
    <property type="match status" value="1"/>
</dbReference>
<dbReference type="Pfam" id="PF13302">
    <property type="entry name" value="Acetyltransf_3"/>
    <property type="match status" value="1"/>
</dbReference>
<gene>
    <name evidence="2" type="ORF">MTX78_19205</name>
</gene>
<proteinExistence type="predicted"/>
<dbReference type="PANTHER" id="PTHR43415:SF3">
    <property type="entry name" value="GNAT-FAMILY ACETYLTRANSFERASE"/>
    <property type="match status" value="1"/>
</dbReference>
<name>A0ABY4CW22_9BACT</name>